<evidence type="ECO:0000259" key="21">
    <source>
        <dbReference type="PROSITE" id="PS50103"/>
    </source>
</evidence>
<keyword evidence="2 19" id="KW-0285">Flavoprotein</keyword>
<feature type="non-terminal residue" evidence="22">
    <location>
        <position position="1"/>
    </location>
</feature>
<keyword evidence="8 18" id="KW-0863">Zinc-finger</keyword>
<evidence type="ECO:0000256" key="15">
    <source>
        <dbReference type="ARBA" id="ARBA00048342"/>
    </source>
</evidence>
<evidence type="ECO:0000256" key="18">
    <source>
        <dbReference type="PROSITE-ProRule" id="PRU00723"/>
    </source>
</evidence>
<dbReference type="OrthoDB" id="259935at2759"/>
<sequence>HRFLTSKEEFHAYLRAGGEPSNQVGDEGEEKEEKDKEKKEEEQVSSCQSEPPAKRMRAEDGENREDAGAEEKERPERKRARGQNKSRPCMKPNHYEQSRLCPSVTQGFPGKCHFGPRCRFLHDVGEYLAGKPSDLGQRCVLFDTFGRCVYGVTCRFARAHLGDGHQNVVNAALAKQWEGKLLVRNNLSKDLQHQLRKRKFSFQKAEEYLRGLKLRGGKGGKGSSTEEPEVPNCSALLGDDGGGGGGGGGDGGDAPSIPTVGALTDEDVTKLRLCEKKKLEIQGKLYLAPLTTCGNLPFRRICKRFGADVTCGEMAVCTNLLQGQSSEWALLKRHHTEDIFGVQLEGAFPDTMTKCAELLNRTIEVDFVDINVGCPIDLVYKKGGGCALMTRSNKFEQIVRGMNSVLDVPLTVKIRTGVQEKVNVAHKIIPKIREWGASMVTLHGRSREQRYTRSADWEYISECAKVASPMPLFGNGDILSYEDANRAMETGVSGIMIARQVPVGALIKPWLFTEIKEQRHWDISSRERFDILKDFTNYGLEHWGSDTQGVEKTRKFLLEWLSFLCRYIPVGLLEHLPQRINERPPYYLGRDYLETLMASQNVDDWIKISELLLGPVPPSFTFLPKHKANSYR</sequence>
<comment type="catalytic activity">
    <reaction evidence="15">
        <text>a 5,6-dihydrouridine in mRNA + NAD(+) = a uridine in mRNA + NADH + H(+)</text>
        <dbReference type="Rhea" id="RHEA:69851"/>
        <dbReference type="Rhea" id="RHEA-COMP:14658"/>
        <dbReference type="Rhea" id="RHEA-COMP:17789"/>
        <dbReference type="ChEBI" id="CHEBI:15378"/>
        <dbReference type="ChEBI" id="CHEBI:57540"/>
        <dbReference type="ChEBI" id="CHEBI:57945"/>
        <dbReference type="ChEBI" id="CHEBI:65315"/>
        <dbReference type="ChEBI" id="CHEBI:74443"/>
    </reaction>
    <physiologicalReaction direction="right-to-left" evidence="15">
        <dbReference type="Rhea" id="RHEA:69853"/>
    </physiologicalReaction>
</comment>
<dbReference type="EC" id="1.3.1.-" evidence="19"/>
<evidence type="ECO:0000256" key="14">
    <source>
        <dbReference type="ARBA" id="ARBA00048266"/>
    </source>
</evidence>
<gene>
    <name evidence="22" type="primary">Dus3l</name>
    <name evidence="22" type="ORF">SAPAEN_R00854</name>
</gene>
<feature type="zinc finger region" description="C3H1-type" evidence="18">
    <location>
        <begin position="95"/>
        <end position="125"/>
    </location>
</feature>
<dbReference type="GO" id="GO:0003723">
    <property type="term" value="F:RNA binding"/>
    <property type="evidence" value="ECO:0007669"/>
    <property type="project" value="TreeGrafter"/>
</dbReference>
<dbReference type="InterPro" id="IPR035587">
    <property type="entry name" value="DUS-like_FMN-bd"/>
</dbReference>
<keyword evidence="5 19" id="KW-0819">tRNA processing</keyword>
<dbReference type="PANTHER" id="PTHR45846:SF1">
    <property type="entry name" value="TRNA-DIHYDROURIDINE(47) SYNTHASE [NAD(P)(+)]-LIKE"/>
    <property type="match status" value="1"/>
</dbReference>
<comment type="catalytic activity">
    <reaction evidence="14">
        <text>5,6-dihydrouridine(47) in tRNA + NAD(+) = uridine(47) in tRNA + NADH + H(+)</text>
        <dbReference type="Rhea" id="RHEA:53364"/>
        <dbReference type="Rhea" id="RHEA-COMP:13539"/>
        <dbReference type="Rhea" id="RHEA-COMP:13540"/>
        <dbReference type="ChEBI" id="CHEBI:15378"/>
        <dbReference type="ChEBI" id="CHEBI:57540"/>
        <dbReference type="ChEBI" id="CHEBI:57945"/>
        <dbReference type="ChEBI" id="CHEBI:65315"/>
        <dbReference type="ChEBI" id="CHEBI:74443"/>
        <dbReference type="EC" id="1.3.1.89"/>
    </reaction>
    <physiologicalReaction direction="right-to-left" evidence="14">
        <dbReference type="Rhea" id="RHEA:53366"/>
    </physiologicalReaction>
</comment>
<evidence type="ECO:0000256" key="16">
    <source>
        <dbReference type="ARBA" id="ARBA00049447"/>
    </source>
</evidence>
<evidence type="ECO:0000256" key="3">
    <source>
        <dbReference type="ARBA" id="ARBA00022643"/>
    </source>
</evidence>
<comment type="cofactor">
    <cofactor evidence="1 19">
        <name>FMN</name>
        <dbReference type="ChEBI" id="CHEBI:58210"/>
    </cofactor>
</comment>
<keyword evidence="6 18" id="KW-0479">Metal-binding</keyword>
<dbReference type="PROSITE" id="PS50103">
    <property type="entry name" value="ZF_C3H1"/>
    <property type="match status" value="1"/>
</dbReference>
<comment type="function">
    <text evidence="13">Catalyzes the synthesis of dihydrouridine, a modified base, in various RNAs, such as tRNAs, mRNAs and some long non-coding RNAs (lncRNAs). Mainly modifies the uridine in position 47 (U47) in the D-loop of most cytoplasmic tRNAs. Also able to mediate the formation of dihydrouridine in some mRNAs, thereby regulating their translation.</text>
</comment>
<comment type="catalytic activity">
    <reaction evidence="17">
        <text>5,6-dihydrouridine(47) in tRNA + NADP(+) = uridine(47) in tRNA + NADPH + H(+)</text>
        <dbReference type="Rhea" id="RHEA:53360"/>
        <dbReference type="Rhea" id="RHEA-COMP:13539"/>
        <dbReference type="Rhea" id="RHEA-COMP:13540"/>
        <dbReference type="ChEBI" id="CHEBI:15378"/>
        <dbReference type="ChEBI" id="CHEBI:57783"/>
        <dbReference type="ChEBI" id="CHEBI:58349"/>
        <dbReference type="ChEBI" id="CHEBI:65315"/>
        <dbReference type="ChEBI" id="CHEBI:74443"/>
        <dbReference type="EC" id="1.3.1.89"/>
    </reaction>
    <physiologicalReaction direction="right-to-left" evidence="17">
        <dbReference type="Rhea" id="RHEA:53362"/>
    </physiologicalReaction>
</comment>
<evidence type="ECO:0000256" key="4">
    <source>
        <dbReference type="ARBA" id="ARBA00022664"/>
    </source>
</evidence>
<comment type="catalytic activity">
    <reaction evidence="16">
        <text>a 5,6-dihydrouridine in mRNA + NADP(+) = a uridine in mRNA + NADPH + H(+)</text>
        <dbReference type="Rhea" id="RHEA:69855"/>
        <dbReference type="Rhea" id="RHEA-COMP:14658"/>
        <dbReference type="Rhea" id="RHEA-COMP:17789"/>
        <dbReference type="ChEBI" id="CHEBI:15378"/>
        <dbReference type="ChEBI" id="CHEBI:57783"/>
        <dbReference type="ChEBI" id="CHEBI:58349"/>
        <dbReference type="ChEBI" id="CHEBI:65315"/>
        <dbReference type="ChEBI" id="CHEBI:74443"/>
    </reaction>
    <physiologicalReaction direction="right-to-left" evidence="16">
        <dbReference type="Rhea" id="RHEA:69857"/>
    </physiologicalReaction>
</comment>
<comment type="similarity">
    <text evidence="19">Belongs to the dus family. Dus3 subfamily.</text>
</comment>
<feature type="non-terminal residue" evidence="22">
    <location>
        <position position="632"/>
    </location>
</feature>
<evidence type="ECO:0000256" key="10">
    <source>
        <dbReference type="ARBA" id="ARBA00022857"/>
    </source>
</evidence>
<dbReference type="SUPFAM" id="SSF51395">
    <property type="entry name" value="FMN-linked oxidoreductases"/>
    <property type="match status" value="1"/>
</dbReference>
<evidence type="ECO:0000313" key="22">
    <source>
        <dbReference type="EMBL" id="NXA11857.1"/>
    </source>
</evidence>
<evidence type="ECO:0000256" key="2">
    <source>
        <dbReference type="ARBA" id="ARBA00022630"/>
    </source>
</evidence>
<dbReference type="PANTHER" id="PTHR45846">
    <property type="entry name" value="TRNA-DIHYDROURIDINE(47) SYNTHASE [NAD(P)(+)]-LIKE"/>
    <property type="match status" value="1"/>
</dbReference>
<feature type="compositionally biased region" description="Basic and acidic residues" evidence="20">
    <location>
        <begin position="52"/>
        <end position="76"/>
    </location>
</feature>
<evidence type="ECO:0000256" key="1">
    <source>
        <dbReference type="ARBA" id="ARBA00001917"/>
    </source>
</evidence>
<evidence type="ECO:0000256" key="8">
    <source>
        <dbReference type="ARBA" id="ARBA00022771"/>
    </source>
</evidence>
<comment type="caution">
    <text evidence="22">The sequence shown here is derived from an EMBL/GenBank/DDBJ whole genome shotgun (WGS) entry which is preliminary data.</text>
</comment>
<feature type="domain" description="C3H1-type" evidence="21">
    <location>
        <begin position="95"/>
        <end position="125"/>
    </location>
</feature>
<keyword evidence="10" id="KW-0521">NADP</keyword>
<evidence type="ECO:0000256" key="9">
    <source>
        <dbReference type="ARBA" id="ARBA00022833"/>
    </source>
</evidence>
<evidence type="ECO:0000256" key="13">
    <source>
        <dbReference type="ARBA" id="ARBA00045365"/>
    </source>
</evidence>
<keyword evidence="12" id="KW-0520">NAD</keyword>
<dbReference type="GO" id="GO:0008270">
    <property type="term" value="F:zinc ion binding"/>
    <property type="evidence" value="ECO:0007669"/>
    <property type="project" value="UniProtKB-KW"/>
</dbReference>
<organism evidence="22 23">
    <name type="scientific">Sapayoa aenigma</name>
    <name type="common">broad-billed sapayoa</name>
    <dbReference type="NCBI Taxonomy" id="239371"/>
    <lineage>
        <taxon>Eukaryota</taxon>
        <taxon>Metazoa</taxon>
        <taxon>Chordata</taxon>
        <taxon>Craniata</taxon>
        <taxon>Vertebrata</taxon>
        <taxon>Euteleostomi</taxon>
        <taxon>Archelosauria</taxon>
        <taxon>Archosauria</taxon>
        <taxon>Dinosauria</taxon>
        <taxon>Saurischia</taxon>
        <taxon>Theropoda</taxon>
        <taxon>Coelurosauria</taxon>
        <taxon>Aves</taxon>
        <taxon>Neognathae</taxon>
        <taxon>Neoaves</taxon>
        <taxon>Telluraves</taxon>
        <taxon>Australaves</taxon>
        <taxon>Passeriformes</taxon>
        <taxon>Tyrannidae</taxon>
        <taxon>Sapayoa</taxon>
    </lineage>
</organism>
<evidence type="ECO:0000256" key="11">
    <source>
        <dbReference type="ARBA" id="ARBA00023002"/>
    </source>
</evidence>
<feature type="compositionally biased region" description="Basic and acidic residues" evidence="20">
    <location>
        <begin position="31"/>
        <end position="42"/>
    </location>
</feature>
<keyword evidence="4" id="KW-0507">mRNA processing</keyword>
<dbReference type="FunFam" id="3.20.20.70:FF:000067">
    <property type="entry name" value="tRNA-dihydrouridine(47) synthase [NAD(P)(+)]"/>
    <property type="match status" value="1"/>
</dbReference>
<protein>
    <recommendedName>
        <fullName evidence="19">tRNA-dihydrouridine(47) synthase [NAD(P)(+)]</fullName>
        <ecNumber evidence="19">1.3.1.-</ecNumber>
    </recommendedName>
    <alternativeName>
        <fullName evidence="19">tRNA-dihydrouridine synthase 3</fullName>
    </alternativeName>
</protein>
<name>A0A7K7T4Q6_9TYRA</name>
<dbReference type="InterPro" id="IPR013785">
    <property type="entry name" value="Aldolase_TIM"/>
</dbReference>
<feature type="region of interest" description="Disordered" evidence="20">
    <location>
        <begin position="216"/>
        <end position="238"/>
    </location>
</feature>
<evidence type="ECO:0000256" key="20">
    <source>
        <dbReference type="SAM" id="MobiDB-lite"/>
    </source>
</evidence>
<dbReference type="GO" id="GO:0006397">
    <property type="term" value="P:mRNA processing"/>
    <property type="evidence" value="ECO:0007669"/>
    <property type="project" value="UniProtKB-KW"/>
</dbReference>
<evidence type="ECO:0000256" key="19">
    <source>
        <dbReference type="RuleBase" id="RU291113"/>
    </source>
</evidence>
<dbReference type="GO" id="GO:0050660">
    <property type="term" value="F:flavin adenine dinucleotide binding"/>
    <property type="evidence" value="ECO:0007669"/>
    <property type="project" value="UniProtKB-UniRule"/>
</dbReference>
<keyword evidence="7" id="KW-0677">Repeat</keyword>
<dbReference type="AlphaFoldDB" id="A0A7K7T4Q6"/>
<evidence type="ECO:0000256" key="7">
    <source>
        <dbReference type="ARBA" id="ARBA00022737"/>
    </source>
</evidence>
<dbReference type="GO" id="GO:0102265">
    <property type="term" value="F:tRNA-dihydrouridine47 synthase activity"/>
    <property type="evidence" value="ECO:0007669"/>
    <property type="project" value="UniProtKB-EC"/>
</dbReference>
<evidence type="ECO:0000256" key="5">
    <source>
        <dbReference type="ARBA" id="ARBA00022694"/>
    </source>
</evidence>
<keyword evidence="11 19" id="KW-0560">Oxidoreductase</keyword>
<accession>A0A7K7T4Q6</accession>
<dbReference type="Gene3D" id="4.10.1000.10">
    <property type="entry name" value="Zinc finger, CCCH-type"/>
    <property type="match status" value="1"/>
</dbReference>
<evidence type="ECO:0000256" key="6">
    <source>
        <dbReference type="ARBA" id="ARBA00022723"/>
    </source>
</evidence>
<keyword evidence="9 18" id="KW-0862">Zinc</keyword>
<evidence type="ECO:0000313" key="23">
    <source>
        <dbReference type="Proteomes" id="UP000589485"/>
    </source>
</evidence>
<dbReference type="InterPro" id="IPR018517">
    <property type="entry name" value="tRNA_hU_synthase_CS"/>
</dbReference>
<proteinExistence type="inferred from homology"/>
<dbReference type="Proteomes" id="UP000589485">
    <property type="component" value="Unassembled WGS sequence"/>
</dbReference>
<reference evidence="22 23" key="1">
    <citation type="submission" date="2019-09" db="EMBL/GenBank/DDBJ databases">
        <title>Bird 10,000 Genomes (B10K) Project - Family phase.</title>
        <authorList>
            <person name="Zhang G."/>
        </authorList>
    </citation>
    <scope>NUCLEOTIDE SEQUENCE [LARGE SCALE GENOMIC DNA]</scope>
    <source>
        <strain evidence="22">B10K-DU-030-41</strain>
        <tissue evidence="22">Muscle</tissue>
    </source>
</reference>
<dbReference type="InterPro" id="IPR000571">
    <property type="entry name" value="Znf_CCCH"/>
</dbReference>
<feature type="region of interest" description="Disordered" evidence="20">
    <location>
        <begin position="1"/>
        <end position="95"/>
    </location>
</feature>
<evidence type="ECO:0000256" key="12">
    <source>
        <dbReference type="ARBA" id="ARBA00023027"/>
    </source>
</evidence>
<keyword evidence="23" id="KW-1185">Reference proteome</keyword>
<dbReference type="Pfam" id="PF01207">
    <property type="entry name" value="Dus"/>
    <property type="match status" value="1"/>
</dbReference>
<dbReference type="Pfam" id="PF25585">
    <property type="entry name" value="zf-CCCH_DUS3L"/>
    <property type="match status" value="2"/>
</dbReference>
<dbReference type="FunFam" id="4.10.1000.10:FF:000029">
    <property type="entry name" value="tRNA-dihydrouridine(47) synthase [NAD(P)(+)]"/>
    <property type="match status" value="1"/>
</dbReference>
<dbReference type="Gene3D" id="3.20.20.70">
    <property type="entry name" value="Aldolase class I"/>
    <property type="match status" value="1"/>
</dbReference>
<keyword evidence="3 19" id="KW-0288">FMN</keyword>
<dbReference type="CDD" id="cd02801">
    <property type="entry name" value="DUS_like_FMN"/>
    <property type="match status" value="1"/>
</dbReference>
<dbReference type="EMBL" id="VZSY01000614">
    <property type="protein sequence ID" value="NXA11857.1"/>
    <property type="molecule type" value="Genomic_DNA"/>
</dbReference>
<feature type="compositionally biased region" description="Basic and acidic residues" evidence="20">
    <location>
        <begin position="1"/>
        <end position="12"/>
    </location>
</feature>
<evidence type="ECO:0000256" key="17">
    <source>
        <dbReference type="ARBA" id="ARBA00049513"/>
    </source>
</evidence>
<dbReference type="PROSITE" id="PS01136">
    <property type="entry name" value="UPF0034"/>
    <property type="match status" value="1"/>
</dbReference>